<accession>A0ABD2P7T3</accession>
<keyword evidence="3" id="KW-1185">Reference proteome</keyword>
<keyword evidence="1" id="KW-0472">Membrane</keyword>
<dbReference type="AlphaFoldDB" id="A0ABD2P7T3"/>
<gene>
    <name evidence="2" type="ORF">HHI36_001550</name>
</gene>
<evidence type="ECO:0000313" key="2">
    <source>
        <dbReference type="EMBL" id="KAL3287062.1"/>
    </source>
</evidence>
<protein>
    <submittedName>
        <fullName evidence="2">Uncharacterized protein</fullName>
    </submittedName>
</protein>
<evidence type="ECO:0000256" key="1">
    <source>
        <dbReference type="SAM" id="Phobius"/>
    </source>
</evidence>
<organism evidence="2 3">
    <name type="scientific">Cryptolaemus montrouzieri</name>
    <dbReference type="NCBI Taxonomy" id="559131"/>
    <lineage>
        <taxon>Eukaryota</taxon>
        <taxon>Metazoa</taxon>
        <taxon>Ecdysozoa</taxon>
        <taxon>Arthropoda</taxon>
        <taxon>Hexapoda</taxon>
        <taxon>Insecta</taxon>
        <taxon>Pterygota</taxon>
        <taxon>Neoptera</taxon>
        <taxon>Endopterygota</taxon>
        <taxon>Coleoptera</taxon>
        <taxon>Polyphaga</taxon>
        <taxon>Cucujiformia</taxon>
        <taxon>Coccinelloidea</taxon>
        <taxon>Coccinellidae</taxon>
        <taxon>Scymninae</taxon>
        <taxon>Scymnini</taxon>
        <taxon>Cryptolaemus</taxon>
    </lineage>
</organism>
<comment type="caution">
    <text evidence="2">The sequence shown here is derived from an EMBL/GenBank/DDBJ whole genome shotgun (WGS) entry which is preliminary data.</text>
</comment>
<proteinExistence type="predicted"/>
<keyword evidence="1" id="KW-1133">Transmembrane helix</keyword>
<sequence>MLCICYLCSSPIKVDFISYLTKSLVLSKSFNLKGSNVYINSDLCEEDREKEKELKNHLKEARRKNYTAYKKNWNLYVNGEQFSVEDFKQLNEVAESEVEEGEVADTSSAVDIVSSNNQLSSEHEHVEKTETSSTQKDLKAIQNIFKNTVDSKNRIDMFTGFVYFLFFGVSYEIFCIYLMIRTVD</sequence>
<evidence type="ECO:0000313" key="3">
    <source>
        <dbReference type="Proteomes" id="UP001516400"/>
    </source>
</evidence>
<keyword evidence="1" id="KW-0812">Transmembrane</keyword>
<feature type="transmembrane region" description="Helical" evidence="1">
    <location>
        <begin position="161"/>
        <end position="180"/>
    </location>
</feature>
<dbReference type="Proteomes" id="UP001516400">
    <property type="component" value="Unassembled WGS sequence"/>
</dbReference>
<reference evidence="2 3" key="1">
    <citation type="journal article" date="2021" name="BMC Biol.">
        <title>Horizontally acquired antibacterial genes associated with adaptive radiation of ladybird beetles.</title>
        <authorList>
            <person name="Li H.S."/>
            <person name="Tang X.F."/>
            <person name="Huang Y.H."/>
            <person name="Xu Z.Y."/>
            <person name="Chen M.L."/>
            <person name="Du X.Y."/>
            <person name="Qiu B.Y."/>
            <person name="Chen P.T."/>
            <person name="Zhang W."/>
            <person name="Slipinski A."/>
            <person name="Escalona H.E."/>
            <person name="Waterhouse R.M."/>
            <person name="Zwick A."/>
            <person name="Pang H."/>
        </authorList>
    </citation>
    <scope>NUCLEOTIDE SEQUENCE [LARGE SCALE GENOMIC DNA]</scope>
    <source>
        <strain evidence="2">SYSU2018</strain>
    </source>
</reference>
<name>A0ABD2P7T3_9CUCU</name>
<dbReference type="EMBL" id="JABFTP020000185">
    <property type="protein sequence ID" value="KAL3287062.1"/>
    <property type="molecule type" value="Genomic_DNA"/>
</dbReference>